<evidence type="ECO:0000256" key="1">
    <source>
        <dbReference type="SAM" id="Phobius"/>
    </source>
</evidence>
<keyword evidence="3" id="KW-1185">Reference proteome</keyword>
<dbReference type="Proteomes" id="UP000000663">
    <property type="component" value="Chromosome"/>
</dbReference>
<dbReference type="EMBL" id="AM114193">
    <property type="protein sequence ID" value="CAJ36287.1"/>
    <property type="molecule type" value="Genomic_DNA"/>
</dbReference>
<gene>
    <name evidence="2" type="ORF">RCIX943</name>
</gene>
<feature type="transmembrane region" description="Helical" evidence="1">
    <location>
        <begin position="12"/>
        <end position="33"/>
    </location>
</feature>
<dbReference type="GeneID" id="5145342"/>
<keyword evidence="1" id="KW-0472">Membrane</keyword>
<dbReference type="OrthoDB" id="381381at2157"/>
<keyword evidence="1" id="KW-1133">Transmembrane helix</keyword>
<evidence type="ECO:0000313" key="2">
    <source>
        <dbReference type="EMBL" id="CAJ36287.1"/>
    </source>
</evidence>
<reference evidence="2 3" key="1">
    <citation type="journal article" date="2006" name="Science">
        <title>Genome of rice cluster I archaea -- the key methane producers in the rice rhizosphere.</title>
        <authorList>
            <person name="Erkel C."/>
            <person name="Kube M."/>
            <person name="Reinhardt R."/>
            <person name="Liesack W."/>
        </authorList>
    </citation>
    <scope>NUCLEOTIDE SEQUENCE [LARGE SCALE GENOMIC DNA]</scope>
    <source>
        <strain evidence="3">DSM 22066 / NBRC 105507 / MRE50</strain>
    </source>
</reference>
<name>Q0W5Q6_METAR</name>
<dbReference type="AlphaFoldDB" id="Q0W5Q6"/>
<proteinExistence type="predicted"/>
<evidence type="ECO:0000313" key="3">
    <source>
        <dbReference type="Proteomes" id="UP000000663"/>
    </source>
</evidence>
<protein>
    <submittedName>
        <fullName evidence="2">Uncharacterized protein</fullName>
    </submittedName>
</protein>
<dbReference type="RefSeq" id="WP_012036233.1">
    <property type="nucleotide sequence ID" value="NC_009464.1"/>
</dbReference>
<dbReference type="STRING" id="351160.RCIX943"/>
<dbReference type="KEGG" id="rci:RCIX943"/>
<accession>Q0W5Q6</accession>
<sequence>MMTDDAGADTLPIAFIATLLIAAAIVGIAAAGIRNVSPVVDTGSVDAQAEALAADCRALLSCAPRYLDDPGSPAGATKIVELSLPDSTEYFGLGCDPGGESASGGIICYSVAGSKKTIVVDAGVSFRSGGDGTLSSVLEAEHVVLHGGRYALEIEYACDAEGKRYLLVGEAGYR</sequence>
<keyword evidence="1" id="KW-0812">Transmembrane</keyword>
<dbReference type="eggNOG" id="arCOG03359">
    <property type="taxonomic scope" value="Archaea"/>
</dbReference>
<organism evidence="2 3">
    <name type="scientific">Methanocella arvoryzae (strain DSM 22066 / NBRC 105507 / MRE50)</name>
    <dbReference type="NCBI Taxonomy" id="351160"/>
    <lineage>
        <taxon>Archaea</taxon>
        <taxon>Methanobacteriati</taxon>
        <taxon>Methanobacteriota</taxon>
        <taxon>Stenosarchaea group</taxon>
        <taxon>Methanomicrobia</taxon>
        <taxon>Methanocellales</taxon>
        <taxon>Methanocellaceae</taxon>
        <taxon>Methanocella</taxon>
    </lineage>
</organism>